<dbReference type="Gene3D" id="3.30.1330.40">
    <property type="entry name" value="RutC-like"/>
    <property type="match status" value="1"/>
</dbReference>
<evidence type="ECO:0000313" key="2">
    <source>
        <dbReference type="Proteomes" id="UP001501671"/>
    </source>
</evidence>
<reference evidence="2" key="1">
    <citation type="journal article" date="2019" name="Int. J. Syst. Evol. Microbiol.">
        <title>The Global Catalogue of Microorganisms (GCM) 10K type strain sequencing project: providing services to taxonomists for standard genome sequencing and annotation.</title>
        <authorList>
            <consortium name="The Broad Institute Genomics Platform"/>
            <consortium name="The Broad Institute Genome Sequencing Center for Infectious Disease"/>
            <person name="Wu L."/>
            <person name="Ma J."/>
        </authorList>
    </citation>
    <scope>NUCLEOTIDE SEQUENCE [LARGE SCALE GENOMIC DNA]</scope>
    <source>
        <strain evidence="2">JCM 17666</strain>
    </source>
</reference>
<accession>A0ABP8H2I3</accession>
<dbReference type="SUPFAM" id="SSF55298">
    <property type="entry name" value="YjgF-like"/>
    <property type="match status" value="1"/>
</dbReference>
<proteinExistence type="predicted"/>
<protein>
    <submittedName>
        <fullName evidence="1">RidA family protein</fullName>
    </submittedName>
</protein>
<dbReference type="Proteomes" id="UP001501671">
    <property type="component" value="Unassembled WGS sequence"/>
</dbReference>
<dbReference type="EMBL" id="BAABFO010000010">
    <property type="protein sequence ID" value="GAA4333137.1"/>
    <property type="molecule type" value="Genomic_DNA"/>
</dbReference>
<comment type="caution">
    <text evidence="1">The sequence shown here is derived from an EMBL/GenBank/DDBJ whole genome shotgun (WGS) entry which is preliminary data.</text>
</comment>
<dbReference type="PANTHER" id="PTHR11803">
    <property type="entry name" value="2-IMINOBUTANOATE/2-IMINOPROPANOATE DEAMINASE RIDA"/>
    <property type="match status" value="1"/>
</dbReference>
<dbReference type="PANTHER" id="PTHR11803:SF39">
    <property type="entry name" value="2-IMINOBUTANOATE_2-IMINOPROPANOATE DEAMINASE"/>
    <property type="match status" value="1"/>
</dbReference>
<evidence type="ECO:0000313" key="1">
    <source>
        <dbReference type="EMBL" id="GAA4333137.1"/>
    </source>
</evidence>
<dbReference type="InterPro" id="IPR035959">
    <property type="entry name" value="RutC-like_sf"/>
</dbReference>
<dbReference type="InterPro" id="IPR006175">
    <property type="entry name" value="YjgF/YER057c/UK114"/>
</dbReference>
<sequence length="127" mass="14018">MRRSIEVDEFKHGNPVPAASRIGNMVMSGVISAKDARTGHIPDSVEDQCKAMFVNLKAIMAAAGVRPEHVLKMNVWLKDLSDRKALNEEWRALFPDPASRPARHAHMLVGKEGKSVVVCDFTAVIQD</sequence>
<gene>
    <name evidence="1" type="ORF">GCM10023144_24090</name>
</gene>
<keyword evidence="2" id="KW-1185">Reference proteome</keyword>
<organism evidence="1 2">
    <name type="scientific">Pigmentiphaga soli</name>
    <dbReference type="NCBI Taxonomy" id="1007095"/>
    <lineage>
        <taxon>Bacteria</taxon>
        <taxon>Pseudomonadati</taxon>
        <taxon>Pseudomonadota</taxon>
        <taxon>Betaproteobacteria</taxon>
        <taxon>Burkholderiales</taxon>
        <taxon>Alcaligenaceae</taxon>
        <taxon>Pigmentiphaga</taxon>
    </lineage>
</organism>
<name>A0ABP8H2I3_9BURK</name>
<dbReference type="Pfam" id="PF01042">
    <property type="entry name" value="Ribonuc_L-PSP"/>
    <property type="match status" value="1"/>
</dbReference>
<dbReference type="RefSeq" id="WP_345249684.1">
    <property type="nucleotide sequence ID" value="NZ_BAABFO010000010.1"/>
</dbReference>